<dbReference type="GO" id="GO:0043531">
    <property type="term" value="F:ADP binding"/>
    <property type="evidence" value="ECO:0007669"/>
    <property type="project" value="InterPro"/>
</dbReference>
<feature type="domain" description="NB-ARC" evidence="2">
    <location>
        <begin position="17"/>
        <end position="107"/>
    </location>
</feature>
<feature type="non-terminal residue" evidence="3">
    <location>
        <position position="130"/>
    </location>
</feature>
<reference evidence="3 4" key="1">
    <citation type="journal article" date="2018" name="Front. Plant Sci.">
        <title>Red Clover (Trifolium pratense) and Zigzag Clover (T. medium) - A Picture of Genomic Similarities and Differences.</title>
        <authorList>
            <person name="Dluhosova J."/>
            <person name="Istvanek J."/>
            <person name="Nedelnik J."/>
            <person name="Repkova J."/>
        </authorList>
    </citation>
    <scope>NUCLEOTIDE SEQUENCE [LARGE SCALE GENOMIC DNA]</scope>
    <source>
        <strain evidence="4">cv. 10/8</strain>
        <tissue evidence="3">Leaf</tissue>
    </source>
</reference>
<protein>
    <submittedName>
        <fullName evidence="3">Resistance protein</fullName>
    </submittedName>
</protein>
<evidence type="ECO:0000259" key="2">
    <source>
        <dbReference type="Pfam" id="PF00931"/>
    </source>
</evidence>
<dbReference type="InterPro" id="IPR042197">
    <property type="entry name" value="Apaf_helical"/>
</dbReference>
<evidence type="ECO:0000256" key="1">
    <source>
        <dbReference type="ARBA" id="ARBA00022821"/>
    </source>
</evidence>
<dbReference type="Pfam" id="PF00931">
    <property type="entry name" value="NB-ARC"/>
    <property type="match status" value="1"/>
</dbReference>
<dbReference type="GO" id="GO:0006952">
    <property type="term" value="P:defense response"/>
    <property type="evidence" value="ECO:0007669"/>
    <property type="project" value="UniProtKB-KW"/>
</dbReference>
<name>A0A392R7Q7_9FABA</name>
<organism evidence="3 4">
    <name type="scientific">Trifolium medium</name>
    <dbReference type="NCBI Taxonomy" id="97028"/>
    <lineage>
        <taxon>Eukaryota</taxon>
        <taxon>Viridiplantae</taxon>
        <taxon>Streptophyta</taxon>
        <taxon>Embryophyta</taxon>
        <taxon>Tracheophyta</taxon>
        <taxon>Spermatophyta</taxon>
        <taxon>Magnoliopsida</taxon>
        <taxon>eudicotyledons</taxon>
        <taxon>Gunneridae</taxon>
        <taxon>Pentapetalae</taxon>
        <taxon>rosids</taxon>
        <taxon>fabids</taxon>
        <taxon>Fabales</taxon>
        <taxon>Fabaceae</taxon>
        <taxon>Papilionoideae</taxon>
        <taxon>50 kb inversion clade</taxon>
        <taxon>NPAAA clade</taxon>
        <taxon>Hologalegina</taxon>
        <taxon>IRL clade</taxon>
        <taxon>Trifolieae</taxon>
        <taxon>Trifolium</taxon>
    </lineage>
</organism>
<dbReference type="Gene3D" id="3.40.50.300">
    <property type="entry name" value="P-loop containing nucleotide triphosphate hydrolases"/>
    <property type="match status" value="1"/>
</dbReference>
<evidence type="ECO:0000313" key="4">
    <source>
        <dbReference type="Proteomes" id="UP000265520"/>
    </source>
</evidence>
<keyword evidence="4" id="KW-1185">Reference proteome</keyword>
<dbReference type="PANTHER" id="PTHR36766">
    <property type="entry name" value="PLANT BROAD-SPECTRUM MILDEW RESISTANCE PROTEIN RPW8"/>
    <property type="match status" value="1"/>
</dbReference>
<dbReference type="SUPFAM" id="SSF52540">
    <property type="entry name" value="P-loop containing nucleoside triphosphate hydrolases"/>
    <property type="match status" value="1"/>
</dbReference>
<dbReference type="PANTHER" id="PTHR36766:SF42">
    <property type="entry name" value="NB-ARC DOMAIN DISEASE RESISTANCE PROTEIN"/>
    <property type="match status" value="1"/>
</dbReference>
<dbReference type="Proteomes" id="UP000265520">
    <property type="component" value="Unassembled WGS sequence"/>
</dbReference>
<dbReference type="InterPro" id="IPR027417">
    <property type="entry name" value="P-loop_NTPase"/>
</dbReference>
<dbReference type="InterPro" id="IPR002182">
    <property type="entry name" value="NB-ARC"/>
</dbReference>
<keyword evidence="1" id="KW-0611">Plant defense</keyword>
<proteinExistence type="predicted"/>
<dbReference type="Gene3D" id="1.10.8.430">
    <property type="entry name" value="Helical domain of apoptotic protease-activating factors"/>
    <property type="match status" value="1"/>
</dbReference>
<evidence type="ECO:0000313" key="3">
    <source>
        <dbReference type="EMBL" id="MCI31896.1"/>
    </source>
</evidence>
<accession>A0A392R7Q7</accession>
<dbReference type="EMBL" id="LXQA010190979">
    <property type="protein sequence ID" value="MCI31896.1"/>
    <property type="molecule type" value="Genomic_DNA"/>
</dbReference>
<dbReference type="AlphaFoldDB" id="A0A392R7Q7"/>
<sequence length="130" mass="14641">MTKSIIESISGRACQDLELDTLVKMLHDLLYRKTYLLVLDDVWDEERENWLMLKSILACGGKGASIVATTRLSMVAEIMGTITPYELPILSYNDCWELFKQRAFGANEEELTELVVIGKEIVKKCGGVPL</sequence>
<comment type="caution">
    <text evidence="3">The sequence shown here is derived from an EMBL/GenBank/DDBJ whole genome shotgun (WGS) entry which is preliminary data.</text>
</comment>